<evidence type="ECO:0000313" key="5">
    <source>
        <dbReference type="EMBL" id="MEJ2889821.1"/>
    </source>
</evidence>
<gene>
    <name evidence="5" type="ORF">WCD41_25410</name>
</gene>
<dbReference type="Pfam" id="PF08028">
    <property type="entry name" value="Acyl-CoA_dh_2"/>
    <property type="match status" value="1"/>
</dbReference>
<evidence type="ECO:0000259" key="3">
    <source>
        <dbReference type="Pfam" id="PF02770"/>
    </source>
</evidence>
<dbReference type="PANTHER" id="PTHR48083:SF19">
    <property type="entry name" value="FLAVIN-DEPENDENT MONOOXYGENASE, OXYGENASE SUBUNIT HSAA"/>
    <property type="match status" value="1"/>
</dbReference>
<evidence type="ECO:0000256" key="1">
    <source>
        <dbReference type="ARBA" id="ARBA00022630"/>
    </source>
</evidence>
<dbReference type="InterPro" id="IPR036250">
    <property type="entry name" value="AcylCo_DH-like_C"/>
</dbReference>
<evidence type="ECO:0000259" key="4">
    <source>
        <dbReference type="Pfam" id="PF08028"/>
    </source>
</evidence>
<dbReference type="SUPFAM" id="SSF47203">
    <property type="entry name" value="Acyl-CoA dehydrogenase C-terminal domain-like"/>
    <property type="match status" value="1"/>
</dbReference>
<dbReference type="InterPro" id="IPR037069">
    <property type="entry name" value="AcylCoA_DH/ox_N_sf"/>
</dbReference>
<dbReference type="InterPro" id="IPR006091">
    <property type="entry name" value="Acyl-CoA_Oxase/DH_mid-dom"/>
</dbReference>
<accession>A0ABU8NBQ7</accession>
<evidence type="ECO:0000313" key="6">
    <source>
        <dbReference type="Proteomes" id="UP001370100"/>
    </source>
</evidence>
<dbReference type="Proteomes" id="UP001370100">
    <property type="component" value="Unassembled WGS sequence"/>
</dbReference>
<dbReference type="RefSeq" id="WP_337717767.1">
    <property type="nucleotide sequence ID" value="NZ_JBBEGL010000008.1"/>
</dbReference>
<dbReference type="InterPro" id="IPR050741">
    <property type="entry name" value="Acyl-CoA_dehydrogenase"/>
</dbReference>
<dbReference type="Pfam" id="PF02770">
    <property type="entry name" value="Acyl-CoA_dh_M"/>
    <property type="match status" value="1"/>
</dbReference>
<keyword evidence="2" id="KW-0560">Oxidoreductase</keyword>
<name>A0ABU8NBQ7_9PSEU</name>
<sequence>MTLTQDTPVHSPDAVIAGLVDDRARRELEGIRPFAQVEALRDAGVTALRVPREHGGGGITLRSFVEKLIEIGRADSDVAQILRAHFAVVETLRLVPGTGPWFAVVTGGEIIGNAVTEASGAHAGDFVNLGTRFVPDGDGYRITGEKAYSTGTLYATRVWVWGVTPDGVPINAIVPTDRAGVTVSDDWDGFGQRATGTGTTRFDDVRAEPAEVFAAPEGDAPPPRSPVGAFLQLYLTAIVAGIALDARDDAITLIRSRSRSFTHASTDLPREDPVLLAVIGEIAAKAEAARSVVLAAADTLGKALDEGGSAEAAALEAAQAKLVVDKLALEATTQLFDVGGASATRRGANLDRHWRNVRTLASHNPDPLKSRVIGEHLVLGTDLPDNTYF</sequence>
<dbReference type="Gene3D" id="1.20.140.10">
    <property type="entry name" value="Butyryl-CoA Dehydrogenase, subunit A, domain 3"/>
    <property type="match status" value="1"/>
</dbReference>
<dbReference type="InterPro" id="IPR046373">
    <property type="entry name" value="Acyl-CoA_Oxase/DH_mid-dom_sf"/>
</dbReference>
<feature type="domain" description="Acyl-CoA oxidase/dehydrogenase middle" evidence="3">
    <location>
        <begin position="114"/>
        <end position="205"/>
    </location>
</feature>
<dbReference type="InterPro" id="IPR009100">
    <property type="entry name" value="AcylCoA_DH/oxidase_NM_dom_sf"/>
</dbReference>
<feature type="domain" description="Acyl-CoA dehydrogenase C-terminal" evidence="4">
    <location>
        <begin position="235"/>
        <end position="363"/>
    </location>
</feature>
<dbReference type="EMBL" id="JBBEGL010000008">
    <property type="protein sequence ID" value="MEJ2889821.1"/>
    <property type="molecule type" value="Genomic_DNA"/>
</dbReference>
<dbReference type="SUPFAM" id="SSF56645">
    <property type="entry name" value="Acyl-CoA dehydrogenase NM domain-like"/>
    <property type="match status" value="1"/>
</dbReference>
<dbReference type="PIRSF" id="PIRSF016578">
    <property type="entry name" value="HsaA"/>
    <property type="match status" value="1"/>
</dbReference>
<dbReference type="InterPro" id="IPR013107">
    <property type="entry name" value="Acyl-CoA_DH_C"/>
</dbReference>
<keyword evidence="6" id="KW-1185">Reference proteome</keyword>
<dbReference type="Gene3D" id="2.40.110.10">
    <property type="entry name" value="Butyryl-CoA Dehydrogenase, subunit A, domain 2"/>
    <property type="match status" value="1"/>
</dbReference>
<keyword evidence="1" id="KW-0285">Flavoprotein</keyword>
<dbReference type="Gene3D" id="1.10.540.10">
    <property type="entry name" value="Acyl-CoA dehydrogenase/oxidase, N-terminal domain"/>
    <property type="match status" value="1"/>
</dbReference>
<organism evidence="5 6">
    <name type="scientific">Actinomycetospora aeridis</name>
    <dbReference type="NCBI Taxonomy" id="3129231"/>
    <lineage>
        <taxon>Bacteria</taxon>
        <taxon>Bacillati</taxon>
        <taxon>Actinomycetota</taxon>
        <taxon>Actinomycetes</taxon>
        <taxon>Pseudonocardiales</taxon>
        <taxon>Pseudonocardiaceae</taxon>
        <taxon>Actinomycetospora</taxon>
    </lineage>
</organism>
<protein>
    <submittedName>
        <fullName evidence="5">Acyl-CoA dehydrogenase family protein</fullName>
    </submittedName>
</protein>
<reference evidence="5 6" key="1">
    <citation type="submission" date="2024-03" db="EMBL/GenBank/DDBJ databases">
        <title>Actinomycetospora sp. OC33-EN06, a novel actinomycete isolated from wild orchid (Aerides multiflora).</title>
        <authorList>
            <person name="Suriyachadkun C."/>
        </authorList>
    </citation>
    <scope>NUCLEOTIDE SEQUENCE [LARGE SCALE GENOMIC DNA]</scope>
    <source>
        <strain evidence="5 6">OC33-EN06</strain>
    </source>
</reference>
<proteinExistence type="predicted"/>
<comment type="caution">
    <text evidence="5">The sequence shown here is derived from an EMBL/GenBank/DDBJ whole genome shotgun (WGS) entry which is preliminary data.</text>
</comment>
<evidence type="ECO:0000256" key="2">
    <source>
        <dbReference type="ARBA" id="ARBA00023002"/>
    </source>
</evidence>
<dbReference type="PANTHER" id="PTHR48083">
    <property type="entry name" value="MEDIUM-CHAIN SPECIFIC ACYL-COA DEHYDROGENASE, MITOCHONDRIAL-RELATED"/>
    <property type="match status" value="1"/>
</dbReference>